<dbReference type="Proteomes" id="UP001165121">
    <property type="component" value="Unassembled WGS sequence"/>
</dbReference>
<dbReference type="GO" id="GO:0031902">
    <property type="term" value="C:late endosome membrane"/>
    <property type="evidence" value="ECO:0007669"/>
    <property type="project" value="TreeGrafter"/>
</dbReference>
<dbReference type="OrthoDB" id="193023at2759"/>
<dbReference type="SUPFAM" id="SSF50978">
    <property type="entry name" value="WD40 repeat-like"/>
    <property type="match status" value="1"/>
</dbReference>
<evidence type="ECO:0000256" key="5">
    <source>
        <dbReference type="ARBA" id="ARBA00022753"/>
    </source>
</evidence>
<dbReference type="GO" id="GO:0031901">
    <property type="term" value="C:early endosome membrane"/>
    <property type="evidence" value="ECO:0007669"/>
    <property type="project" value="TreeGrafter"/>
</dbReference>
<dbReference type="InterPro" id="IPR056327">
    <property type="entry name" value="ARMC9_CTLH-like_dom"/>
</dbReference>
<feature type="region of interest" description="Disordered" evidence="6">
    <location>
        <begin position="831"/>
        <end position="893"/>
    </location>
</feature>
<proteinExistence type="inferred from homology"/>
<comment type="similarity">
    <text evidence="4">Belongs to the CFAP97 family.</text>
</comment>
<sequence length="1331" mass="146605">MTLPKTPQRLPTVLKAPQEAASASAGSQAAPGSPPFTSRRQLPLKPQTAATPRPQEDGAAEPPPARGRAGDGVPAVPGLHQGTDARPPAGRSSGGRTLQQLETSLLRLYVVNAVKTGHREKAAEFFQMHADKLNASVAAHGGAGADSWSRWFILPYIERPESDAYFQVFFSQPWLEAFVTSFRNFLSLVFRNLPLPKLLAFQLARLEEPTLKLRLKVSQSEATRLRLYNSEATAKIKKLEEAGRQLHSILRMMVQHSFMEHFSASSANYADVMSDTRNKNRSRSRSYGALTSGVGLSAKQMKEIGDLLGISSEDNPHADPPAPVDPRDMPRVAEVYLPVDELSDDEVLGQNDEEDEVDEDTLGAPDQDDEASSNSPSPMLSPAAVETSPIAGQSCDGDLAVSGLTPIEKPLWSTGASDIPVGTVQASLIREFNMLNDWQSTKSAMTARSRFSPDGQFLAIAKLGNTHIDIWSANPVVLAPTATIKLQAKLTNMDWLGPGPNKQLLACTLEDAVTMLWDTEGEEVITCPPNEDNLQVQQLMCAREAPIAACLFTSRDEEDNALQQVLVLHGGMEEPMQDYFPMEDKQLTCLAWSNTGNVLIIGSQMGDIEFIDVIRPERIHRCNLVSCSGSMHINGGGLSAICVSPDGKSMLSVHENGGAVMEWSVGSILAAVTSPADTSDVRGSVIDVKPLLKFTYELDEPLAAEESEVETTIRFFAEGEYFVVSDSARLHIFKSRAMNRRLAFDNRLCYERDVIRQQAIHQRKLEQMVPTSHSPSRVYLDSNAPAPQPHLTSNAKRQQIERDRQLDIYHQNQRLANKMDQIMNRQENVVLAASSSSTRPRLPPRSVPKTSEPLIPKVPVTSDATSRVSTPGTTSSPRHLSSRNPVHSPAHMHMPGIRLDATQTPLLDCHLSPECAMGRGDACKKPTLVNRAVQKRRQNAIDQENQRLKERLAHLKPYYNTKKWDGEWQERAVKFSHLHQDATVGYLLPHPKTPSKKVALPPHGGCKTTRDRGLSRGNVSHVRGLPLLENKGKSNASRAGRLRELQTRRSNASARDEDDEGYPQFRELPPCLLLEATTRQGVEVMVDELQIELTRSGIAELGDRCLETVSQVPKAGNAPSLSTLLSDDELQNLLIGVVQQLRFQVAPTPPNSTSGSQLLISWILPMRGPNDDGESKTGVSNSPRERLRPRTCPSTIVCASEEQKNSIDQTDDDYQDDFNTETQTFRAEADTEEINWAVRLKIAASLNCDGRRWRTVVRKGAAMYLICSWFEEETGVHTIKTVGVGAASDAYVPLMEMAYDITEMQELLRQLEDGTQTVAALLEKNVAPLLP</sequence>
<feature type="domain" description="ARMC9 CTLH-like" evidence="7">
    <location>
        <begin position="96"/>
        <end position="191"/>
    </location>
</feature>
<feature type="compositionally biased region" description="Polar residues" evidence="6">
    <location>
        <begin position="862"/>
        <end position="885"/>
    </location>
</feature>
<name>A0A9W6Y9F8_9STRA</name>
<comment type="subcellular location">
    <subcellularLocation>
        <location evidence="1">Early endosome</location>
    </subcellularLocation>
    <subcellularLocation>
        <location evidence="2">Late endosome</location>
    </subcellularLocation>
</comment>
<evidence type="ECO:0000256" key="1">
    <source>
        <dbReference type="ARBA" id="ARBA00004412"/>
    </source>
</evidence>
<evidence type="ECO:0000256" key="2">
    <source>
        <dbReference type="ARBA" id="ARBA00004603"/>
    </source>
</evidence>
<evidence type="ECO:0000313" key="9">
    <source>
        <dbReference type="Proteomes" id="UP001165121"/>
    </source>
</evidence>
<keyword evidence="9" id="KW-1185">Reference proteome</keyword>
<organism evidence="8 9">
    <name type="scientific">Phytophthora fragariaefolia</name>
    <dbReference type="NCBI Taxonomy" id="1490495"/>
    <lineage>
        <taxon>Eukaryota</taxon>
        <taxon>Sar</taxon>
        <taxon>Stramenopiles</taxon>
        <taxon>Oomycota</taxon>
        <taxon>Peronosporomycetes</taxon>
        <taxon>Peronosporales</taxon>
        <taxon>Peronosporaceae</taxon>
        <taxon>Phytophthora</taxon>
    </lineage>
</organism>
<accession>A0A9W6Y9F8</accession>
<dbReference type="GO" id="GO:0141039">
    <property type="term" value="F:phosphatidylinositol 3-kinase inhibitor activity"/>
    <property type="evidence" value="ECO:0007669"/>
    <property type="project" value="InterPro"/>
</dbReference>
<evidence type="ECO:0000313" key="8">
    <source>
        <dbReference type="EMBL" id="GMF57470.1"/>
    </source>
</evidence>
<dbReference type="Pfam" id="PF23138">
    <property type="entry name" value="CTLH_Armc9"/>
    <property type="match status" value="1"/>
</dbReference>
<dbReference type="InterPro" id="IPR015943">
    <property type="entry name" value="WD40/YVTN_repeat-like_dom_sf"/>
</dbReference>
<feature type="compositionally biased region" description="Acidic residues" evidence="6">
    <location>
        <begin position="341"/>
        <end position="371"/>
    </location>
</feature>
<feature type="compositionally biased region" description="Low complexity" evidence="6">
    <location>
        <begin position="16"/>
        <end position="31"/>
    </location>
</feature>
<dbReference type="Gene3D" id="2.130.10.10">
    <property type="entry name" value="YVTN repeat-like/Quinoprotein amine dehydrogenase"/>
    <property type="match status" value="1"/>
</dbReference>
<dbReference type="PANTHER" id="PTHR13083:SF3">
    <property type="entry name" value="WD REPEAT-CONTAINING PROTEIN 91"/>
    <property type="match status" value="1"/>
</dbReference>
<feature type="region of interest" description="Disordered" evidence="6">
    <location>
        <begin position="309"/>
        <end position="397"/>
    </location>
</feature>
<reference evidence="8" key="1">
    <citation type="submission" date="2023-04" db="EMBL/GenBank/DDBJ databases">
        <title>Phytophthora fragariaefolia NBRC 109709.</title>
        <authorList>
            <person name="Ichikawa N."/>
            <person name="Sato H."/>
            <person name="Tonouchi N."/>
        </authorList>
    </citation>
    <scope>NUCLEOTIDE SEQUENCE</scope>
    <source>
        <strain evidence="8">NBRC 109709</strain>
    </source>
</reference>
<feature type="region of interest" description="Disordered" evidence="6">
    <location>
        <begin position="989"/>
        <end position="1063"/>
    </location>
</feature>
<evidence type="ECO:0000256" key="3">
    <source>
        <dbReference type="ARBA" id="ARBA00006128"/>
    </source>
</evidence>
<comment type="caution">
    <text evidence="8">The sequence shown here is derived from an EMBL/GenBank/DDBJ whole genome shotgun (WGS) entry which is preliminary data.</text>
</comment>
<feature type="region of interest" description="Disordered" evidence="6">
    <location>
        <begin position="1"/>
        <end position="96"/>
    </location>
</feature>
<dbReference type="Pfam" id="PF13879">
    <property type="entry name" value="Hmw_CFAP97"/>
    <property type="match status" value="1"/>
</dbReference>
<evidence type="ECO:0000256" key="6">
    <source>
        <dbReference type="SAM" id="MobiDB-lite"/>
    </source>
</evidence>
<protein>
    <submittedName>
        <fullName evidence="8">Unnamed protein product</fullName>
    </submittedName>
</protein>
<dbReference type="GO" id="GO:0045022">
    <property type="term" value="P:early endosome to late endosome transport"/>
    <property type="evidence" value="ECO:0007669"/>
    <property type="project" value="InterPro"/>
</dbReference>
<comment type="similarity">
    <text evidence="3">Belongs to the WD repeat WDR91 family.</text>
</comment>
<gene>
    <name evidence="8" type="ORF">Pfra01_002451500</name>
</gene>
<evidence type="ECO:0000256" key="4">
    <source>
        <dbReference type="ARBA" id="ARBA00008315"/>
    </source>
</evidence>
<dbReference type="InterPro" id="IPR039724">
    <property type="entry name" value="WDR91"/>
</dbReference>
<dbReference type="InterPro" id="IPR036322">
    <property type="entry name" value="WD40_repeat_dom_sf"/>
</dbReference>
<evidence type="ECO:0000259" key="7">
    <source>
        <dbReference type="Pfam" id="PF23138"/>
    </source>
</evidence>
<dbReference type="GO" id="GO:0051898">
    <property type="term" value="P:negative regulation of phosphatidylinositol 3-kinase/protein kinase B signal transduction"/>
    <property type="evidence" value="ECO:0007669"/>
    <property type="project" value="InterPro"/>
</dbReference>
<dbReference type="InterPro" id="IPR029488">
    <property type="entry name" value="Hmw/CFAP97"/>
</dbReference>
<feature type="region of interest" description="Disordered" evidence="6">
    <location>
        <begin position="765"/>
        <end position="796"/>
    </location>
</feature>
<keyword evidence="5" id="KW-0967">Endosome</keyword>
<dbReference type="EMBL" id="BSXT01004361">
    <property type="protein sequence ID" value="GMF57470.1"/>
    <property type="molecule type" value="Genomic_DNA"/>
</dbReference>
<dbReference type="PANTHER" id="PTHR13083">
    <property type="entry name" value="WD REPEAT-CONTAINING PROTEIN 91"/>
    <property type="match status" value="1"/>
</dbReference>
<feature type="region of interest" description="Disordered" evidence="6">
    <location>
        <begin position="1169"/>
        <end position="1189"/>
    </location>
</feature>